<evidence type="ECO:0000256" key="1">
    <source>
        <dbReference type="SAM" id="MobiDB-lite"/>
    </source>
</evidence>
<dbReference type="Proteomes" id="UP001204320">
    <property type="component" value="Unassembled WGS sequence"/>
</dbReference>
<comment type="caution">
    <text evidence="3">The sequence shown here is derived from an EMBL/GenBank/DDBJ whole genome shotgun (WGS) entry which is preliminary data.</text>
</comment>
<accession>A0ABT1ZAN9</accession>
<feature type="domain" description="PRC-barrel" evidence="2">
    <location>
        <begin position="119"/>
        <end position="179"/>
    </location>
</feature>
<feature type="compositionally biased region" description="Basic and acidic residues" evidence="1">
    <location>
        <begin position="360"/>
        <end position="369"/>
    </location>
</feature>
<dbReference type="Gene3D" id="2.30.30.240">
    <property type="entry name" value="PRC-barrel domain"/>
    <property type="match status" value="1"/>
</dbReference>
<dbReference type="Pfam" id="PF05239">
    <property type="entry name" value="PRC"/>
    <property type="match status" value="1"/>
</dbReference>
<sequence length="369" mass="38928">MTKISDMQGKKVFITKKARAKKPKKGEKAPEGEQSGERLSKLGKIHMAVFTPNGRSMVGYLVARPDVAGMVKREDVFVAYDSLAACEKGFRVVDEDKAFDDKARERLGVDWDACIMWAGMDARTESGRELGYVGDAEFDDATGKVTKFLVGDGGMATALVGSVEIPPSMLVGYSKGRMIVKDEASKLELNGGLAAKAGEATAKAKIRGAEFGEKAGKATSEAVDKGSFALGKALGKAKRAIDDARTENEEERAREEAEELRATAEKNQLPATEAADVRVSEPTATLKAGAEERAATSSGPTTYAVKKPAAGTASKPAAKSKPAATATKAKKSAANRSAGDEAARALGRGLNSMGKMFGSFKDEFDKASK</sequence>
<evidence type="ECO:0000313" key="4">
    <source>
        <dbReference type="Proteomes" id="UP001204320"/>
    </source>
</evidence>
<feature type="region of interest" description="Disordered" evidence="1">
    <location>
        <begin position="239"/>
        <end position="369"/>
    </location>
</feature>
<dbReference type="InterPro" id="IPR027275">
    <property type="entry name" value="PRC-brl_dom"/>
</dbReference>
<keyword evidence="4" id="KW-1185">Reference proteome</keyword>
<name>A0ABT1ZAN9_9ACTN</name>
<feature type="compositionally biased region" description="Basic and acidic residues" evidence="1">
    <location>
        <begin position="26"/>
        <end position="37"/>
    </location>
</feature>
<dbReference type="SUPFAM" id="SSF50346">
    <property type="entry name" value="PRC-barrel domain"/>
    <property type="match status" value="1"/>
</dbReference>
<feature type="compositionally biased region" description="Basic and acidic residues" evidence="1">
    <location>
        <begin position="239"/>
        <end position="264"/>
    </location>
</feature>
<dbReference type="InterPro" id="IPR011033">
    <property type="entry name" value="PRC_barrel-like_sf"/>
</dbReference>
<protein>
    <submittedName>
        <fullName evidence="3">PRC-barrel domain-containing protein</fullName>
    </submittedName>
</protein>
<dbReference type="RefSeq" id="WP_233519124.1">
    <property type="nucleotide sequence ID" value="NZ_JANSKA010000007.1"/>
</dbReference>
<reference evidence="3 4" key="1">
    <citation type="submission" date="2022-08" db="EMBL/GenBank/DDBJ databases">
        <title>Tractidigestivibacter montrealensis type strain KD21.</title>
        <authorList>
            <person name="Diop K."/>
            <person name="Richard C."/>
            <person name="Routy B."/>
        </authorList>
    </citation>
    <scope>NUCLEOTIDE SEQUENCE [LARGE SCALE GENOMIC DNA]</scope>
    <source>
        <strain evidence="3 4">KD21</strain>
    </source>
</reference>
<feature type="compositionally biased region" description="Low complexity" evidence="1">
    <location>
        <begin position="306"/>
        <end position="327"/>
    </location>
</feature>
<gene>
    <name evidence="3" type="ORF">NVS32_09920</name>
</gene>
<feature type="compositionally biased region" description="Basic residues" evidence="1">
    <location>
        <begin position="13"/>
        <end position="25"/>
    </location>
</feature>
<dbReference type="EMBL" id="JANSKA010000007">
    <property type="protein sequence ID" value="MCR9037264.1"/>
    <property type="molecule type" value="Genomic_DNA"/>
</dbReference>
<feature type="region of interest" description="Disordered" evidence="1">
    <location>
        <begin position="1"/>
        <end position="37"/>
    </location>
</feature>
<evidence type="ECO:0000259" key="2">
    <source>
        <dbReference type="Pfam" id="PF05239"/>
    </source>
</evidence>
<evidence type="ECO:0000313" key="3">
    <source>
        <dbReference type="EMBL" id="MCR9037264.1"/>
    </source>
</evidence>
<organism evidence="3 4">
    <name type="scientific">Tractidigestivibacter montrealensis</name>
    <dbReference type="NCBI Taxonomy" id="2972466"/>
    <lineage>
        <taxon>Bacteria</taxon>
        <taxon>Bacillati</taxon>
        <taxon>Actinomycetota</taxon>
        <taxon>Coriobacteriia</taxon>
        <taxon>Coriobacteriales</taxon>
        <taxon>Atopobiaceae</taxon>
        <taxon>Tractidigestivibacter</taxon>
    </lineage>
</organism>
<proteinExistence type="predicted"/>